<gene>
    <name evidence="2" type="ORF">AC631_02338</name>
</gene>
<accession>A0A0V1Q0I6</accession>
<proteinExistence type="predicted"/>
<organism evidence="2 3">
    <name type="scientific">Debaryomyces fabryi</name>
    <dbReference type="NCBI Taxonomy" id="58627"/>
    <lineage>
        <taxon>Eukaryota</taxon>
        <taxon>Fungi</taxon>
        <taxon>Dikarya</taxon>
        <taxon>Ascomycota</taxon>
        <taxon>Saccharomycotina</taxon>
        <taxon>Pichiomycetes</taxon>
        <taxon>Debaryomycetaceae</taxon>
        <taxon>Debaryomyces</taxon>
    </lineage>
</organism>
<feature type="compositionally biased region" description="Basic and acidic residues" evidence="1">
    <location>
        <begin position="181"/>
        <end position="192"/>
    </location>
</feature>
<dbReference type="EMBL" id="LMYN01000040">
    <property type="protein sequence ID" value="KSA01882.1"/>
    <property type="molecule type" value="Genomic_DNA"/>
</dbReference>
<evidence type="ECO:0000313" key="2">
    <source>
        <dbReference type="EMBL" id="KSA01882.1"/>
    </source>
</evidence>
<feature type="compositionally biased region" description="Basic and acidic residues" evidence="1">
    <location>
        <begin position="205"/>
        <end position="220"/>
    </location>
</feature>
<evidence type="ECO:0000256" key="1">
    <source>
        <dbReference type="SAM" id="MobiDB-lite"/>
    </source>
</evidence>
<dbReference type="AlphaFoldDB" id="A0A0V1Q0I6"/>
<keyword evidence="3" id="KW-1185">Reference proteome</keyword>
<protein>
    <submittedName>
        <fullName evidence="2">Uncharacterized protein</fullName>
    </submittedName>
</protein>
<feature type="compositionally biased region" description="Acidic residues" evidence="1">
    <location>
        <begin position="193"/>
        <end position="204"/>
    </location>
</feature>
<dbReference type="OrthoDB" id="10430995at2759"/>
<dbReference type="Proteomes" id="UP000054251">
    <property type="component" value="Unassembled WGS sequence"/>
</dbReference>
<dbReference type="RefSeq" id="XP_015467984.1">
    <property type="nucleotide sequence ID" value="XM_015611168.1"/>
</dbReference>
<dbReference type="GeneID" id="26839347"/>
<evidence type="ECO:0000313" key="3">
    <source>
        <dbReference type="Proteomes" id="UP000054251"/>
    </source>
</evidence>
<sequence length="336" mass="38331">MDRYRTQAYERLSKGYTDNRPLNTVQSKGLLLKNSSDIVYSKNSRQSLHQAQERQNIKKLLKNLLVLEESVEGSSKLSPFQKAQMSNMLSSVQSLVQSLSIQYSDVEMPNYAYHKLTILVESLENLVYSIIGDTVDETKYGIFQDRITNLSPSISSRSTGVNYEDELIERTNTLDINKIYNNDHYENNRPKESDDEDSEFDDEEVSHVDDRFTNDSVDRYREPYRESLGTNSGIRPPGVLQLDGSSQPISSFITPTRSTLQHPKGRVEHGSIKRNQVGDMTRKSQAPYNHDVFNSRMNNISLYGGQKLLIAHEVNGPFSQFPARNQAAYDTNHIFS</sequence>
<feature type="region of interest" description="Disordered" evidence="1">
    <location>
        <begin position="179"/>
        <end position="220"/>
    </location>
</feature>
<reference evidence="2 3" key="1">
    <citation type="submission" date="2015-11" db="EMBL/GenBank/DDBJ databases">
        <title>The genome of Debaryomyces fabryi.</title>
        <authorList>
            <person name="Tafer H."/>
            <person name="Lopandic K."/>
        </authorList>
    </citation>
    <scope>NUCLEOTIDE SEQUENCE [LARGE SCALE GENOMIC DNA]</scope>
    <source>
        <strain evidence="2 3">CBS 789</strain>
    </source>
</reference>
<name>A0A0V1Q0I6_9ASCO</name>
<comment type="caution">
    <text evidence="2">The sequence shown here is derived from an EMBL/GenBank/DDBJ whole genome shotgun (WGS) entry which is preliminary data.</text>
</comment>